<feature type="chain" id="PRO_5003579285" description="Reticulocalbin-3" evidence="13">
    <location>
        <begin position="17"/>
        <end position="275"/>
    </location>
</feature>
<reference evidence="15" key="2">
    <citation type="submission" date="2025-08" db="UniProtKB">
        <authorList>
            <consortium name="Ensembl"/>
        </authorList>
    </citation>
    <scope>IDENTIFICATION</scope>
</reference>
<evidence type="ECO:0000256" key="11">
    <source>
        <dbReference type="ARBA" id="ARBA00063143"/>
    </source>
</evidence>
<dbReference type="OMA" id="MPMKYAD"/>
<keyword evidence="5" id="KW-0677">Repeat</keyword>
<keyword evidence="8" id="KW-0325">Glycoprotein</keyword>
<dbReference type="Ensembl" id="ENSCSAVT00000018098.1">
    <property type="protein sequence ID" value="ENSCSAVP00000017904.1"/>
    <property type="gene ID" value="ENSCSAVG00000010533.1"/>
</dbReference>
<dbReference type="SUPFAM" id="SSF47473">
    <property type="entry name" value="EF-hand"/>
    <property type="match status" value="2"/>
</dbReference>
<evidence type="ECO:0000256" key="7">
    <source>
        <dbReference type="ARBA" id="ARBA00022837"/>
    </source>
</evidence>
<comment type="subcellular location">
    <subcellularLocation>
        <location evidence="1">Endoplasmic reticulum lumen</location>
    </subcellularLocation>
</comment>
<evidence type="ECO:0000259" key="14">
    <source>
        <dbReference type="PROSITE" id="PS50222"/>
    </source>
</evidence>
<dbReference type="PROSITE" id="PS00018">
    <property type="entry name" value="EF_HAND_1"/>
    <property type="match status" value="4"/>
</dbReference>
<protein>
    <recommendedName>
        <fullName evidence="12">Reticulocalbin-3</fullName>
    </recommendedName>
</protein>
<dbReference type="GO" id="GO:0005788">
    <property type="term" value="C:endoplasmic reticulum lumen"/>
    <property type="evidence" value="ECO:0007669"/>
    <property type="project" value="UniProtKB-SubCell"/>
</dbReference>
<dbReference type="Proteomes" id="UP000007875">
    <property type="component" value="Unassembled WGS sequence"/>
</dbReference>
<evidence type="ECO:0000256" key="5">
    <source>
        <dbReference type="ARBA" id="ARBA00022737"/>
    </source>
</evidence>
<keyword evidence="7" id="KW-0106">Calcium</keyword>
<feature type="domain" description="EF-hand" evidence="14">
    <location>
        <begin position="59"/>
        <end position="94"/>
    </location>
</feature>
<dbReference type="InterPro" id="IPR018247">
    <property type="entry name" value="EF_Hand_1_Ca_BS"/>
</dbReference>
<name>H2ZJY8_CIOSA</name>
<evidence type="ECO:0000256" key="2">
    <source>
        <dbReference type="ARBA" id="ARBA00006431"/>
    </source>
</evidence>
<comment type="subunit">
    <text evidence="11">Interacts with PCSK6 (immature form including the propeptide); probably involved in the maturation and the secretion of PCSK6.</text>
</comment>
<keyword evidence="4 13" id="KW-0732">Signal</keyword>
<evidence type="ECO:0000256" key="12">
    <source>
        <dbReference type="ARBA" id="ARBA00072696"/>
    </source>
</evidence>
<evidence type="ECO:0000256" key="6">
    <source>
        <dbReference type="ARBA" id="ARBA00022824"/>
    </source>
</evidence>
<dbReference type="GO" id="GO:0015031">
    <property type="term" value="P:protein transport"/>
    <property type="evidence" value="ECO:0007669"/>
    <property type="project" value="UniProtKB-ARBA"/>
</dbReference>
<evidence type="ECO:0000313" key="15">
    <source>
        <dbReference type="Ensembl" id="ENSCSAVP00000017904.1"/>
    </source>
</evidence>
<sequence length="275" mass="32818">MLREVLFLYFVYVAFALEHKDRVIDSKLSDKEFGTADYDHDAFLGKETAAEMDELSPEESKRRLAIIITKVDKNGDGIITEKEMKDWIRFTHQRYIREDSDKRFMELMQNNGTGMLHWNAFKHMVYGYGEDGQIVDEIHETEEYRKQFLRDERRWKRADLDGDNQCTIEEFRIFSHPEEFRNMSDLVVQETIEDMDKNDDGSIDLEEYIKDMFNPENGEPEPDWVRNEREHFNIRDTNSNGKMDAEEVMKWILPEDYDHAESQAMHLIFEADDDK</sequence>
<dbReference type="Pfam" id="PF13499">
    <property type="entry name" value="EF-hand_7"/>
    <property type="match status" value="1"/>
</dbReference>
<dbReference type="InterPro" id="IPR002048">
    <property type="entry name" value="EF_hand_dom"/>
</dbReference>
<dbReference type="CDD" id="cd16226">
    <property type="entry name" value="EFh_CREC_Calumenin_like"/>
    <property type="match status" value="1"/>
</dbReference>
<keyword evidence="6" id="KW-0256">Endoplasmic reticulum</keyword>
<dbReference type="GO" id="GO:0005509">
    <property type="term" value="F:calcium ion binding"/>
    <property type="evidence" value="ECO:0007669"/>
    <property type="project" value="InterPro"/>
</dbReference>
<keyword evidence="3" id="KW-0479">Metal-binding</keyword>
<dbReference type="PROSITE" id="PS50222">
    <property type="entry name" value="EF_HAND_2"/>
    <property type="match status" value="2"/>
</dbReference>
<keyword evidence="16" id="KW-1185">Reference proteome</keyword>
<feature type="domain" description="EF-hand" evidence="14">
    <location>
        <begin position="183"/>
        <end position="218"/>
    </location>
</feature>
<evidence type="ECO:0000313" key="16">
    <source>
        <dbReference type="Proteomes" id="UP000007875"/>
    </source>
</evidence>
<dbReference type="Gene3D" id="1.10.238.10">
    <property type="entry name" value="EF-hand"/>
    <property type="match status" value="2"/>
</dbReference>
<organism evidence="15 16">
    <name type="scientific">Ciona savignyi</name>
    <name type="common">Pacific transparent sea squirt</name>
    <dbReference type="NCBI Taxonomy" id="51511"/>
    <lineage>
        <taxon>Eukaryota</taxon>
        <taxon>Metazoa</taxon>
        <taxon>Chordata</taxon>
        <taxon>Tunicata</taxon>
        <taxon>Ascidiacea</taxon>
        <taxon>Phlebobranchia</taxon>
        <taxon>Cionidae</taxon>
        <taxon>Ciona</taxon>
    </lineage>
</organism>
<comment type="function">
    <text evidence="10">Probable molecular chaperone assisting protein biosynthesis and transport in the endoplasmic reticulum. Required for the proper biosynthesis and transport of pulmonary surfactant-associated protein A/SP-A, pulmonary surfactant-associated protein D/SP-D and the lipid transporter ABCA3. By regulating both the proper expression and the degradation through the endoplasmic reticulum-associated protein degradation pathway of these proteins plays a crucial role in pulmonary surfactant homeostasis. Has an anti-fibrotic activity by negatively regulating the secretion of type I and type III collagens. This calcium-binding protein also transiently associates with immature PCSK6 and regulates its secretion.</text>
</comment>
<dbReference type="InterPro" id="IPR011992">
    <property type="entry name" value="EF-hand-dom_pair"/>
</dbReference>
<dbReference type="GeneTree" id="ENSGT01010000222360"/>
<dbReference type="STRING" id="51511.ENSCSAVP00000017904"/>
<dbReference type="AlphaFoldDB" id="H2ZJY8"/>
<accession>H2ZJY8</accession>
<dbReference type="PANTHER" id="PTHR10827:SF52">
    <property type="entry name" value="IP16409P"/>
    <property type="match status" value="1"/>
</dbReference>
<dbReference type="FunFam" id="1.10.238.10:FF:000104">
    <property type="entry name" value="calumenin isoform X1"/>
    <property type="match status" value="1"/>
</dbReference>
<evidence type="ECO:0000256" key="1">
    <source>
        <dbReference type="ARBA" id="ARBA00004319"/>
    </source>
</evidence>
<reference evidence="15" key="3">
    <citation type="submission" date="2025-09" db="UniProtKB">
        <authorList>
            <consortium name="Ensembl"/>
        </authorList>
    </citation>
    <scope>IDENTIFICATION</scope>
</reference>
<keyword evidence="9" id="KW-0143">Chaperone</keyword>
<dbReference type="SMART" id="SM00054">
    <property type="entry name" value="EFh"/>
    <property type="match status" value="3"/>
</dbReference>
<evidence type="ECO:0000256" key="3">
    <source>
        <dbReference type="ARBA" id="ARBA00022723"/>
    </source>
</evidence>
<evidence type="ECO:0000256" key="8">
    <source>
        <dbReference type="ARBA" id="ARBA00023180"/>
    </source>
</evidence>
<comment type="similarity">
    <text evidence="2">Belongs to the CREC family.</text>
</comment>
<dbReference type="eggNOG" id="KOG4223">
    <property type="taxonomic scope" value="Eukaryota"/>
</dbReference>
<dbReference type="InParanoid" id="H2ZJY8"/>
<dbReference type="PANTHER" id="PTHR10827">
    <property type="entry name" value="RETICULOCALBIN"/>
    <property type="match status" value="1"/>
</dbReference>
<reference evidence="16" key="1">
    <citation type="submission" date="2003-08" db="EMBL/GenBank/DDBJ databases">
        <authorList>
            <person name="Birren B."/>
            <person name="Nusbaum C."/>
            <person name="Abebe A."/>
            <person name="Abouelleil A."/>
            <person name="Adekoya E."/>
            <person name="Ait-zahra M."/>
            <person name="Allen N."/>
            <person name="Allen T."/>
            <person name="An P."/>
            <person name="Anderson M."/>
            <person name="Anderson S."/>
            <person name="Arachchi H."/>
            <person name="Armbruster J."/>
            <person name="Bachantsang P."/>
            <person name="Baldwin J."/>
            <person name="Barry A."/>
            <person name="Bayul T."/>
            <person name="Blitshsteyn B."/>
            <person name="Bloom T."/>
            <person name="Blye J."/>
            <person name="Boguslavskiy L."/>
            <person name="Borowsky M."/>
            <person name="Boukhgalter B."/>
            <person name="Brunache A."/>
            <person name="Butler J."/>
            <person name="Calixte N."/>
            <person name="Calvo S."/>
            <person name="Camarata J."/>
            <person name="Campo K."/>
            <person name="Chang J."/>
            <person name="Cheshatsang Y."/>
            <person name="Citroen M."/>
            <person name="Collymore A."/>
            <person name="Considine T."/>
            <person name="Cook A."/>
            <person name="Cooke P."/>
            <person name="Corum B."/>
            <person name="Cuomo C."/>
            <person name="David R."/>
            <person name="Dawoe T."/>
            <person name="Degray S."/>
            <person name="Dodge S."/>
            <person name="Dooley K."/>
            <person name="Dorje P."/>
            <person name="Dorjee K."/>
            <person name="Dorris L."/>
            <person name="Duffey N."/>
            <person name="Dupes A."/>
            <person name="Elkins T."/>
            <person name="Engels R."/>
            <person name="Erickson J."/>
            <person name="Farina A."/>
            <person name="Faro S."/>
            <person name="Ferreira P."/>
            <person name="Fischer H."/>
            <person name="Fitzgerald M."/>
            <person name="Foley K."/>
            <person name="Gage D."/>
            <person name="Galagan J."/>
            <person name="Gearin G."/>
            <person name="Gnerre S."/>
            <person name="Gnirke A."/>
            <person name="Goyette A."/>
            <person name="Graham J."/>
            <person name="Grandbois E."/>
            <person name="Gyaltsen K."/>
            <person name="Hafez N."/>
            <person name="Hagopian D."/>
            <person name="Hagos B."/>
            <person name="Hall J."/>
            <person name="Hatcher B."/>
            <person name="Heller A."/>
            <person name="Higgins H."/>
            <person name="Honan T."/>
            <person name="Horn A."/>
            <person name="Houde N."/>
            <person name="Hughes L."/>
            <person name="Hulme W."/>
            <person name="Husby E."/>
            <person name="Iliev I."/>
            <person name="Jaffe D."/>
            <person name="Jones C."/>
            <person name="Kamal M."/>
            <person name="Kamat A."/>
            <person name="Kamvysselis M."/>
            <person name="Karlsson E."/>
            <person name="Kells C."/>
            <person name="Kieu A."/>
            <person name="Kisner P."/>
            <person name="Kodira C."/>
            <person name="Kulbokas E."/>
            <person name="Labutti K."/>
            <person name="Lama D."/>
            <person name="Landers T."/>
            <person name="Leger J."/>
            <person name="Levine S."/>
            <person name="Lewis D."/>
            <person name="Lewis T."/>
            <person name="Lindblad-toh K."/>
            <person name="Liu X."/>
            <person name="Lokyitsang T."/>
            <person name="Lokyitsang Y."/>
            <person name="Lucien O."/>
            <person name="Lui A."/>
            <person name="Ma L.J."/>
            <person name="Mabbitt R."/>
            <person name="Macdonald J."/>
            <person name="Maclean C."/>
            <person name="Major J."/>
            <person name="Manning J."/>
            <person name="Marabella R."/>
            <person name="Maru K."/>
            <person name="Matthews C."/>
            <person name="Mauceli E."/>
            <person name="Mccarthy M."/>
            <person name="Mcdonough S."/>
            <person name="Mcghee T."/>
            <person name="Meldrim J."/>
            <person name="Meneus L."/>
            <person name="Mesirov J."/>
            <person name="Mihalev A."/>
            <person name="Mihova T."/>
            <person name="Mikkelsen T."/>
            <person name="Mlenga V."/>
            <person name="Moru K."/>
            <person name="Mozes J."/>
            <person name="Mulrain L."/>
            <person name="Munson G."/>
            <person name="Naylor J."/>
            <person name="Newes C."/>
            <person name="Nguyen C."/>
            <person name="Nguyen N."/>
            <person name="Nguyen T."/>
            <person name="Nicol R."/>
            <person name="Nielsen C."/>
            <person name="Nizzari M."/>
            <person name="Norbu C."/>
            <person name="Norbu N."/>
            <person name="O'donnell P."/>
            <person name="Okoawo O."/>
            <person name="O'leary S."/>
            <person name="Omotosho B."/>
            <person name="O'neill K."/>
            <person name="Osman S."/>
            <person name="Parker S."/>
            <person name="Perrin D."/>
            <person name="Phunkhang P."/>
            <person name="Piqani B."/>
            <person name="Purcell S."/>
            <person name="Rachupka T."/>
            <person name="Ramasamy U."/>
            <person name="Rameau R."/>
            <person name="Ray V."/>
            <person name="Raymond C."/>
            <person name="Retta R."/>
            <person name="Richardson S."/>
            <person name="Rise C."/>
            <person name="Rodriguez J."/>
            <person name="Rogers J."/>
            <person name="Rogov P."/>
            <person name="Rutman M."/>
            <person name="Schupbach R."/>
            <person name="Seaman C."/>
            <person name="Settipalli S."/>
            <person name="Sharpe T."/>
            <person name="Sheridan J."/>
            <person name="Sherpa N."/>
            <person name="Shi J."/>
            <person name="Smirnov S."/>
            <person name="Smith C."/>
            <person name="Sougnez C."/>
            <person name="Spencer B."/>
            <person name="Stalker J."/>
            <person name="Stange-thomann N."/>
            <person name="Stavropoulos S."/>
            <person name="Stetson K."/>
            <person name="Stone C."/>
            <person name="Stone S."/>
            <person name="Stubbs M."/>
            <person name="Talamas J."/>
            <person name="Tchuinga P."/>
            <person name="Tenzing P."/>
            <person name="Tesfaye S."/>
            <person name="Theodore J."/>
            <person name="Thoulutsang Y."/>
            <person name="Topham K."/>
            <person name="Towey S."/>
            <person name="Tsamla T."/>
            <person name="Tsomo N."/>
            <person name="Vallee D."/>
            <person name="Vassiliev H."/>
            <person name="Venkataraman V."/>
            <person name="Vinson J."/>
            <person name="Vo A."/>
            <person name="Wade C."/>
            <person name="Wang S."/>
            <person name="Wangchuk T."/>
            <person name="Wangdi T."/>
            <person name="Whittaker C."/>
            <person name="Wilkinson J."/>
            <person name="Wu Y."/>
            <person name="Wyman D."/>
            <person name="Yadav S."/>
            <person name="Yang S."/>
            <person name="Yang X."/>
            <person name="Yeager S."/>
            <person name="Yee E."/>
            <person name="Young G."/>
            <person name="Zainoun J."/>
            <person name="Zembeck L."/>
            <person name="Zimmer A."/>
            <person name="Zody M."/>
            <person name="Lander E."/>
        </authorList>
    </citation>
    <scope>NUCLEOTIDE SEQUENCE [LARGE SCALE GENOMIC DNA]</scope>
</reference>
<dbReference type="FunCoup" id="H2ZJY8">
    <property type="interactions" value="27"/>
</dbReference>
<evidence type="ECO:0000256" key="4">
    <source>
        <dbReference type="ARBA" id="ARBA00022729"/>
    </source>
</evidence>
<feature type="signal peptide" evidence="13">
    <location>
        <begin position="1"/>
        <end position="16"/>
    </location>
</feature>
<evidence type="ECO:0000256" key="9">
    <source>
        <dbReference type="ARBA" id="ARBA00023186"/>
    </source>
</evidence>
<dbReference type="Pfam" id="PF13202">
    <property type="entry name" value="EF-hand_5"/>
    <property type="match status" value="1"/>
</dbReference>
<evidence type="ECO:0000256" key="13">
    <source>
        <dbReference type="SAM" id="SignalP"/>
    </source>
</evidence>
<evidence type="ECO:0000256" key="10">
    <source>
        <dbReference type="ARBA" id="ARBA00056975"/>
    </source>
</evidence>
<proteinExistence type="inferred from homology"/>
<dbReference type="HOGENOM" id="CLU_044718_0_1_1"/>